<evidence type="ECO:0000313" key="2">
    <source>
        <dbReference type="EMBL" id="KAF7825845.1"/>
    </source>
</evidence>
<proteinExistence type="predicted"/>
<dbReference type="OrthoDB" id="1931495at2759"/>
<feature type="compositionally biased region" description="Basic residues" evidence="1">
    <location>
        <begin position="11"/>
        <end position="25"/>
    </location>
</feature>
<dbReference type="Proteomes" id="UP000634136">
    <property type="component" value="Unassembled WGS sequence"/>
</dbReference>
<feature type="region of interest" description="Disordered" evidence="1">
    <location>
        <begin position="68"/>
        <end position="95"/>
    </location>
</feature>
<keyword evidence="3" id="KW-1185">Reference proteome</keyword>
<dbReference type="EMBL" id="JAAIUW010000006">
    <property type="protein sequence ID" value="KAF7825845.1"/>
    <property type="molecule type" value="Genomic_DNA"/>
</dbReference>
<dbReference type="PANTHER" id="PTHR48235">
    <property type="entry name" value="OS01G0916700 PROTEIN"/>
    <property type="match status" value="1"/>
</dbReference>
<accession>A0A834WJS5</accession>
<feature type="region of interest" description="Disordered" evidence="1">
    <location>
        <begin position="1"/>
        <end position="25"/>
    </location>
</feature>
<reference evidence="2" key="1">
    <citation type="submission" date="2020-09" db="EMBL/GenBank/DDBJ databases">
        <title>Genome-Enabled Discovery of Anthraquinone Biosynthesis in Senna tora.</title>
        <authorList>
            <person name="Kang S.-H."/>
            <person name="Pandey R.P."/>
            <person name="Lee C.-M."/>
            <person name="Sim J.-S."/>
            <person name="Jeong J.-T."/>
            <person name="Choi B.-S."/>
            <person name="Jung M."/>
            <person name="Ginzburg D."/>
            <person name="Zhao K."/>
            <person name="Won S.Y."/>
            <person name="Oh T.-J."/>
            <person name="Yu Y."/>
            <person name="Kim N.-H."/>
            <person name="Lee O.R."/>
            <person name="Lee T.-H."/>
            <person name="Bashyal P."/>
            <person name="Kim T.-S."/>
            <person name="Lee W.-H."/>
            <person name="Kawkins C."/>
            <person name="Kim C.-K."/>
            <person name="Kim J.S."/>
            <person name="Ahn B.O."/>
            <person name="Rhee S.Y."/>
            <person name="Sohng J.K."/>
        </authorList>
    </citation>
    <scope>NUCLEOTIDE SEQUENCE</scope>
    <source>
        <tissue evidence="2">Leaf</tissue>
    </source>
</reference>
<evidence type="ECO:0000313" key="3">
    <source>
        <dbReference type="Proteomes" id="UP000634136"/>
    </source>
</evidence>
<dbReference type="PANTHER" id="PTHR48235:SF1">
    <property type="entry name" value="OS01G0916700 PROTEIN"/>
    <property type="match status" value="1"/>
</dbReference>
<dbReference type="AlphaFoldDB" id="A0A834WJS5"/>
<organism evidence="2 3">
    <name type="scientific">Senna tora</name>
    <dbReference type="NCBI Taxonomy" id="362788"/>
    <lineage>
        <taxon>Eukaryota</taxon>
        <taxon>Viridiplantae</taxon>
        <taxon>Streptophyta</taxon>
        <taxon>Embryophyta</taxon>
        <taxon>Tracheophyta</taxon>
        <taxon>Spermatophyta</taxon>
        <taxon>Magnoliopsida</taxon>
        <taxon>eudicotyledons</taxon>
        <taxon>Gunneridae</taxon>
        <taxon>Pentapetalae</taxon>
        <taxon>rosids</taxon>
        <taxon>fabids</taxon>
        <taxon>Fabales</taxon>
        <taxon>Fabaceae</taxon>
        <taxon>Caesalpinioideae</taxon>
        <taxon>Cassia clade</taxon>
        <taxon>Senna</taxon>
    </lineage>
</organism>
<comment type="caution">
    <text evidence="2">The sequence shown here is derived from an EMBL/GenBank/DDBJ whole genome shotgun (WGS) entry which is preliminary data.</text>
</comment>
<name>A0A834WJS5_9FABA</name>
<sequence>MASQGSDPLTHRHRHHHCHRHHHHHYRHHHHLHHHHHRVFSPCCLHNHHFRCHRQGFHNVTPHLPQNSESFAPVPIGNNSNAEAAEYNEPESSAAHISQDLERLDLDEEEDDEPIFVLTDEWRDFFAKSEARRQLGEAFGCLDWLDLSS</sequence>
<protein>
    <submittedName>
        <fullName evidence="2">SKI/DACH domain-containing protein 1-like</fullName>
    </submittedName>
</protein>
<feature type="compositionally biased region" description="Low complexity" evidence="1">
    <location>
        <begin position="78"/>
        <end position="95"/>
    </location>
</feature>
<evidence type="ECO:0000256" key="1">
    <source>
        <dbReference type="SAM" id="MobiDB-lite"/>
    </source>
</evidence>
<gene>
    <name evidence="2" type="ORF">G2W53_017009</name>
</gene>